<keyword evidence="1" id="KW-0812">Transmembrane</keyword>
<name>A0A177HRK6_9ACTN</name>
<proteinExistence type="predicted"/>
<dbReference type="Proteomes" id="UP000077381">
    <property type="component" value="Unassembled WGS sequence"/>
</dbReference>
<dbReference type="OrthoDB" id="5289372at2"/>
<keyword evidence="4" id="KW-1185">Reference proteome</keyword>
<dbReference type="Pfam" id="PF01569">
    <property type="entry name" value="PAP2"/>
    <property type="match status" value="1"/>
</dbReference>
<feature type="transmembrane region" description="Helical" evidence="1">
    <location>
        <begin position="12"/>
        <end position="33"/>
    </location>
</feature>
<accession>A0A177HRK6</accession>
<evidence type="ECO:0000313" key="3">
    <source>
        <dbReference type="EMBL" id="OAH13077.1"/>
    </source>
</evidence>
<sequence length="242" mass="25298">MIRRDVADTAVCTGLGALAAFGVLAIVVVGANGDTLFTDDDLHSWSLAHRPDVVVALARGLTATGTGVVPYTLAVLAGILLGRTVRHRLLAVALCVACLGAGQAARYTVMHLITRPRPPQADWASHASGWSFPSGHATTAVVTAGMLVIAVVVRAPRGRTVLTFVIGCWGALVGLTRVYLGVHWFTDVMGGWLFAVGWLGLCLGAAARWLPEHFVVGTAGMTREPAVAAKGTREQAAAKDRT</sequence>
<dbReference type="SUPFAM" id="SSF48317">
    <property type="entry name" value="Acid phosphatase/Vanadium-dependent haloperoxidase"/>
    <property type="match status" value="1"/>
</dbReference>
<dbReference type="AlphaFoldDB" id="A0A177HRK6"/>
<gene>
    <name evidence="3" type="ORF">STSP_37240</name>
</gene>
<dbReference type="Gene3D" id="1.20.144.10">
    <property type="entry name" value="Phosphatidic acid phosphatase type 2/haloperoxidase"/>
    <property type="match status" value="1"/>
</dbReference>
<dbReference type="STRING" id="1716141.STSP_37240"/>
<feature type="transmembrane region" description="Helical" evidence="1">
    <location>
        <begin position="89"/>
        <end position="110"/>
    </location>
</feature>
<keyword evidence="1" id="KW-1133">Transmembrane helix</keyword>
<evidence type="ECO:0000259" key="2">
    <source>
        <dbReference type="SMART" id="SM00014"/>
    </source>
</evidence>
<dbReference type="PANTHER" id="PTHR14969:SF13">
    <property type="entry name" value="AT30094P"/>
    <property type="match status" value="1"/>
</dbReference>
<dbReference type="PANTHER" id="PTHR14969">
    <property type="entry name" value="SPHINGOSINE-1-PHOSPHATE PHOSPHOHYDROLASE"/>
    <property type="match status" value="1"/>
</dbReference>
<dbReference type="SMART" id="SM00014">
    <property type="entry name" value="acidPPc"/>
    <property type="match status" value="1"/>
</dbReference>
<comment type="caution">
    <text evidence="3">The sequence shown here is derived from an EMBL/GenBank/DDBJ whole genome shotgun (WGS) entry which is preliminary data.</text>
</comment>
<feature type="domain" description="Phosphatidic acid phosphatase type 2/haloperoxidase" evidence="2">
    <location>
        <begin position="92"/>
        <end position="203"/>
    </location>
</feature>
<keyword evidence="1" id="KW-0472">Membrane</keyword>
<dbReference type="CDD" id="cd03392">
    <property type="entry name" value="PAP2_like_2"/>
    <property type="match status" value="1"/>
</dbReference>
<dbReference type="RefSeq" id="WP_067278954.1">
    <property type="nucleotide sequence ID" value="NZ_LOHS01000084.1"/>
</dbReference>
<organism evidence="3 4">
    <name type="scientific">Streptomyces jeddahensis</name>
    <dbReference type="NCBI Taxonomy" id="1716141"/>
    <lineage>
        <taxon>Bacteria</taxon>
        <taxon>Bacillati</taxon>
        <taxon>Actinomycetota</taxon>
        <taxon>Actinomycetes</taxon>
        <taxon>Kitasatosporales</taxon>
        <taxon>Streptomycetaceae</taxon>
        <taxon>Streptomyces</taxon>
    </lineage>
</organism>
<evidence type="ECO:0000313" key="4">
    <source>
        <dbReference type="Proteomes" id="UP000077381"/>
    </source>
</evidence>
<feature type="transmembrane region" description="Helical" evidence="1">
    <location>
        <begin position="130"/>
        <end position="153"/>
    </location>
</feature>
<dbReference type="InterPro" id="IPR000326">
    <property type="entry name" value="PAP2/HPO"/>
</dbReference>
<feature type="transmembrane region" description="Helical" evidence="1">
    <location>
        <begin position="192"/>
        <end position="211"/>
    </location>
</feature>
<dbReference type="PATRIC" id="fig|1716141.3.peg.3912"/>
<feature type="transmembrane region" description="Helical" evidence="1">
    <location>
        <begin position="53"/>
        <end position="82"/>
    </location>
</feature>
<feature type="transmembrane region" description="Helical" evidence="1">
    <location>
        <begin position="160"/>
        <end position="180"/>
    </location>
</feature>
<reference evidence="3 4" key="1">
    <citation type="submission" date="2015-12" db="EMBL/GenBank/DDBJ databases">
        <title>Genome sequence of Streptomyces sp. G25.</title>
        <authorList>
            <person name="Poehlein A."/>
            <person name="Roettig A."/>
            <person name="Hiessl S."/>
            <person name="Hauschild P."/>
            <person name="Schauer J."/>
            <person name="Madkour M.H."/>
            <person name="Al-Ansari A.M."/>
            <person name="Almakishah N.H."/>
            <person name="Steinbuechel A."/>
            <person name="Daniel R."/>
        </authorList>
    </citation>
    <scope>NUCLEOTIDE SEQUENCE [LARGE SCALE GENOMIC DNA]</scope>
    <source>
        <strain evidence="4">G25(2015)</strain>
    </source>
</reference>
<dbReference type="InterPro" id="IPR036938">
    <property type="entry name" value="PAP2/HPO_sf"/>
</dbReference>
<dbReference type="EMBL" id="LOHS01000084">
    <property type="protein sequence ID" value="OAH13077.1"/>
    <property type="molecule type" value="Genomic_DNA"/>
</dbReference>
<protein>
    <submittedName>
        <fullName evidence="3">Phosphatidylglycerophosphatase B</fullName>
    </submittedName>
</protein>
<evidence type="ECO:0000256" key="1">
    <source>
        <dbReference type="SAM" id="Phobius"/>
    </source>
</evidence>